<dbReference type="Gene3D" id="3.10.180.10">
    <property type="entry name" value="2,3-Dihydroxybiphenyl 1,2-Dioxygenase, domain 1"/>
    <property type="match status" value="1"/>
</dbReference>
<dbReference type="PANTHER" id="PTHR33990">
    <property type="entry name" value="PROTEIN YJDN-RELATED"/>
    <property type="match status" value="1"/>
</dbReference>
<protein>
    <recommendedName>
        <fullName evidence="3">PhnB protein</fullName>
    </recommendedName>
</protein>
<dbReference type="Proteomes" id="UP000199064">
    <property type="component" value="Unassembled WGS sequence"/>
</dbReference>
<gene>
    <name evidence="1" type="ORF">SAMN05216452_2232</name>
</gene>
<sequence>MEPTIYLFFRGNCLEAMTHYAEVLGGEIGGVFLNGDARDPESRMPGSDDLVMNMAMTLGSAMVMASDVPDEMYNKPQGFRVSNAPTSREEFDRIHDALERIPRVSRWRLTRRSGPSASSCLPTDTVRHGCSITRAIRVPPERKSTHAEALTSVNYAPPRRSFEGSKFSP</sequence>
<dbReference type="EMBL" id="FNSL01000001">
    <property type="protein sequence ID" value="SEB57554.1"/>
    <property type="molecule type" value="Genomic_DNA"/>
</dbReference>
<proteinExistence type="predicted"/>
<dbReference type="PANTHER" id="PTHR33990:SF1">
    <property type="entry name" value="PROTEIN YJDN"/>
    <property type="match status" value="1"/>
</dbReference>
<organism evidence="1 2">
    <name type="scientific">Nitratireductor aquibiodomus</name>
    <dbReference type="NCBI Taxonomy" id="204799"/>
    <lineage>
        <taxon>Bacteria</taxon>
        <taxon>Pseudomonadati</taxon>
        <taxon>Pseudomonadota</taxon>
        <taxon>Alphaproteobacteria</taxon>
        <taxon>Hyphomicrobiales</taxon>
        <taxon>Phyllobacteriaceae</taxon>
        <taxon>Nitratireductor</taxon>
    </lineage>
</organism>
<evidence type="ECO:0008006" key="3">
    <source>
        <dbReference type="Google" id="ProtNLM"/>
    </source>
</evidence>
<dbReference type="AlphaFoldDB" id="A0A1H4KG70"/>
<dbReference type="InterPro" id="IPR029068">
    <property type="entry name" value="Glyas_Bleomycin-R_OHBP_Dase"/>
</dbReference>
<evidence type="ECO:0000313" key="1">
    <source>
        <dbReference type="EMBL" id="SEB57554.1"/>
    </source>
</evidence>
<dbReference type="SUPFAM" id="SSF54593">
    <property type="entry name" value="Glyoxalase/Bleomycin resistance protein/Dihydroxybiphenyl dioxygenase"/>
    <property type="match status" value="1"/>
</dbReference>
<name>A0A1H4KG70_9HYPH</name>
<reference evidence="2" key="1">
    <citation type="submission" date="2016-10" db="EMBL/GenBank/DDBJ databases">
        <authorList>
            <person name="Varghese N."/>
            <person name="Submissions S."/>
        </authorList>
    </citation>
    <scope>NUCLEOTIDE SEQUENCE [LARGE SCALE GENOMIC DNA]</scope>
    <source>
        <strain evidence="2">ES.061</strain>
    </source>
</reference>
<keyword evidence="2" id="KW-1185">Reference proteome</keyword>
<evidence type="ECO:0000313" key="2">
    <source>
        <dbReference type="Proteomes" id="UP000199064"/>
    </source>
</evidence>
<accession>A0A1H4KG70</accession>